<accession>A0A919TTB2</accession>
<dbReference type="EMBL" id="BOMY01000034">
    <property type="protein sequence ID" value="GIF22353.1"/>
    <property type="molecule type" value="Genomic_DNA"/>
</dbReference>
<organism evidence="1 2">
    <name type="scientific">Paractinoplanes tereljensis</name>
    <dbReference type="NCBI Taxonomy" id="571912"/>
    <lineage>
        <taxon>Bacteria</taxon>
        <taxon>Bacillati</taxon>
        <taxon>Actinomycetota</taxon>
        <taxon>Actinomycetes</taxon>
        <taxon>Micromonosporales</taxon>
        <taxon>Micromonosporaceae</taxon>
        <taxon>Paractinoplanes</taxon>
    </lineage>
</organism>
<reference evidence="1" key="1">
    <citation type="submission" date="2021-01" db="EMBL/GenBank/DDBJ databases">
        <title>Whole genome shotgun sequence of Actinoplanes tereljensis NBRC 105297.</title>
        <authorList>
            <person name="Komaki H."/>
            <person name="Tamura T."/>
        </authorList>
    </citation>
    <scope>NUCLEOTIDE SEQUENCE</scope>
    <source>
        <strain evidence="1">NBRC 105297</strain>
    </source>
</reference>
<sequence length="94" mass="11307">MTLRLFDPQERVWRIWWTSSRYSGALEPPVVGRFEEDGVGRFYCDDVVNGIPVKVRFEWSDTTTETPKWNQAFSFDDGQTWKPNWYNRFIRLSH</sequence>
<gene>
    <name evidence="1" type="ORF">Ate02nite_50830</name>
</gene>
<name>A0A919TTB2_9ACTN</name>
<proteinExistence type="predicted"/>
<comment type="caution">
    <text evidence="1">The sequence shown here is derived from an EMBL/GenBank/DDBJ whole genome shotgun (WGS) entry which is preliminary data.</text>
</comment>
<dbReference type="AlphaFoldDB" id="A0A919TTB2"/>
<keyword evidence="2" id="KW-1185">Reference proteome</keyword>
<dbReference type="RefSeq" id="WP_203809784.1">
    <property type="nucleotide sequence ID" value="NZ_BOMY01000034.1"/>
</dbReference>
<dbReference type="Proteomes" id="UP000623608">
    <property type="component" value="Unassembled WGS sequence"/>
</dbReference>
<evidence type="ECO:0000313" key="2">
    <source>
        <dbReference type="Proteomes" id="UP000623608"/>
    </source>
</evidence>
<protein>
    <submittedName>
        <fullName evidence="1">Uncharacterized protein</fullName>
    </submittedName>
</protein>
<evidence type="ECO:0000313" key="1">
    <source>
        <dbReference type="EMBL" id="GIF22353.1"/>
    </source>
</evidence>